<evidence type="ECO:0000256" key="3">
    <source>
        <dbReference type="ARBA" id="ARBA00022679"/>
    </source>
</evidence>
<feature type="domain" description="Glycosyltransferase 2-like" evidence="4">
    <location>
        <begin position="6"/>
        <end position="136"/>
    </location>
</feature>
<dbReference type="InterPro" id="IPR001173">
    <property type="entry name" value="Glyco_trans_2-like"/>
</dbReference>
<evidence type="ECO:0000259" key="4">
    <source>
        <dbReference type="Pfam" id="PF00535"/>
    </source>
</evidence>
<dbReference type="AlphaFoldDB" id="A0A7X8XXC2"/>
<protein>
    <submittedName>
        <fullName evidence="5">Glycosyltransferase</fullName>
    </submittedName>
</protein>
<reference evidence="5 6" key="1">
    <citation type="submission" date="2020-04" db="EMBL/GenBank/DDBJ databases">
        <title>Flammeovirga sp. SR4, a novel species isolated from seawater.</title>
        <authorList>
            <person name="Wang X."/>
        </authorList>
    </citation>
    <scope>NUCLEOTIDE SEQUENCE [LARGE SCALE GENOMIC DNA]</scope>
    <source>
        <strain evidence="5 6">SR4</strain>
    </source>
</reference>
<dbReference type="InterPro" id="IPR029044">
    <property type="entry name" value="Nucleotide-diphossugar_trans"/>
</dbReference>
<dbReference type="PANTHER" id="PTHR43685:SF5">
    <property type="entry name" value="GLYCOSYLTRANSFERASE EPSE-RELATED"/>
    <property type="match status" value="1"/>
</dbReference>
<dbReference type="Pfam" id="PF00535">
    <property type="entry name" value="Glycos_transf_2"/>
    <property type="match status" value="1"/>
</dbReference>
<dbReference type="EMBL" id="JABAIL010000005">
    <property type="protein sequence ID" value="NLR93091.1"/>
    <property type="molecule type" value="Genomic_DNA"/>
</dbReference>
<proteinExistence type="inferred from homology"/>
<dbReference type="Proteomes" id="UP000585050">
    <property type="component" value="Unassembled WGS sequence"/>
</dbReference>
<keyword evidence="6" id="KW-1185">Reference proteome</keyword>
<keyword evidence="3 5" id="KW-0808">Transferase</keyword>
<accession>A0A7X8XXC2</accession>
<dbReference type="Gene3D" id="3.90.550.10">
    <property type="entry name" value="Spore Coat Polysaccharide Biosynthesis Protein SpsA, Chain A"/>
    <property type="match status" value="1"/>
</dbReference>
<dbReference type="PANTHER" id="PTHR43685">
    <property type="entry name" value="GLYCOSYLTRANSFERASE"/>
    <property type="match status" value="1"/>
</dbReference>
<dbReference type="GO" id="GO:0016757">
    <property type="term" value="F:glycosyltransferase activity"/>
    <property type="evidence" value="ECO:0007669"/>
    <property type="project" value="UniProtKB-KW"/>
</dbReference>
<evidence type="ECO:0000256" key="1">
    <source>
        <dbReference type="ARBA" id="ARBA00006739"/>
    </source>
</evidence>
<evidence type="ECO:0000313" key="5">
    <source>
        <dbReference type="EMBL" id="NLR93091.1"/>
    </source>
</evidence>
<evidence type="ECO:0000313" key="6">
    <source>
        <dbReference type="Proteomes" id="UP000585050"/>
    </source>
</evidence>
<dbReference type="RefSeq" id="WP_168883798.1">
    <property type="nucleotide sequence ID" value="NZ_JABAIL010000005.1"/>
</dbReference>
<comment type="caution">
    <text evidence="5">The sequence shown here is derived from an EMBL/GenBank/DDBJ whole genome shotgun (WGS) entry which is preliminary data.</text>
</comment>
<keyword evidence="2" id="KW-0328">Glycosyltransferase</keyword>
<gene>
    <name evidence="5" type="ORF">HGP29_17895</name>
</gene>
<comment type="similarity">
    <text evidence="1">Belongs to the glycosyltransferase 2 family.</text>
</comment>
<dbReference type="SUPFAM" id="SSF53448">
    <property type="entry name" value="Nucleotide-diphospho-sugar transferases"/>
    <property type="match status" value="1"/>
</dbReference>
<dbReference type="InterPro" id="IPR050834">
    <property type="entry name" value="Glycosyltransf_2"/>
</dbReference>
<evidence type="ECO:0000256" key="2">
    <source>
        <dbReference type="ARBA" id="ARBA00022676"/>
    </source>
</evidence>
<sequence length="262" mass="29910">MINKSCILIPVYNSLESLKKTLLSIENTENIDLVLVDDGSNVPLDLNAIEKYYRAKGTINIIRISKNVGIERALNEGLKFIFSKDYTFIARLDCGDLVGKERFTIQEKFLLENPDVSIVGSDVKAIDENGNFLFDIKIPKNHDLIMKKMHFNCALIHPSVMIRLVLLQGEGYSLDYPAAEDYELFFRLSQYGKLASIDMPLTVIEINNTGISATKRKVQLQSRIKVIKKFGYISFLKQLGIIQAKILLLLPRNFINFLKKYR</sequence>
<organism evidence="5 6">
    <name type="scientific">Flammeovirga agarivorans</name>
    <dbReference type="NCBI Taxonomy" id="2726742"/>
    <lineage>
        <taxon>Bacteria</taxon>
        <taxon>Pseudomonadati</taxon>
        <taxon>Bacteroidota</taxon>
        <taxon>Cytophagia</taxon>
        <taxon>Cytophagales</taxon>
        <taxon>Flammeovirgaceae</taxon>
        <taxon>Flammeovirga</taxon>
    </lineage>
</organism>
<name>A0A7X8XXC2_9BACT</name>